<evidence type="ECO:0000259" key="3">
    <source>
        <dbReference type="SMART" id="SM00903"/>
    </source>
</evidence>
<dbReference type="SUPFAM" id="SSF50475">
    <property type="entry name" value="FMN-binding split barrel"/>
    <property type="match status" value="1"/>
</dbReference>
<sequence length="1311" mass="148020">MTRMSVASRRFYRAFYEWTLLTSPAEVGAERSCSHGFHSTAAKHKTSHIRRVRLGGQREHGREVLRAPHDERQWSQHFDSPRERTNNGILDAEEKLQFAYEAAIGRPPPKMRELQKYIERWKNAPVHQATDKPFSTLQPWEEVVRYRSEMGIMIEVPVPDQDLERLKGEYRSGLEILVLAFDSRIEVQRLSAPVKVQGLEDATIVSVLLSGTYLAAARTFHEILSYKTDIGVRPARPANLDQPLRPEPMESRFESPVLRKVGWKPDASDFTVQTQSQRPSRFLVPGGYVVRQADESRARIELSISESNWNIFSAKSNVEELASDNQVSITVGEPEQRPVTALSNDTAMARSLFILGGKTAVMTAKDNFWSRFGRRERDAHESVVQVGRPSKSQAMQSDPELTGSASPEPQKPEHDMSASPESTRHFLASREYVVRPLVQMELSVSEAEYQTFLARHSIEKLVKNGRVTVSVSEPELRPIKPSSLETGLARSFLICGDDAAVKDTRSIILSRIGQHRITRDSQHRQVRHVAVPAEENNDEGMLGPVEKPWIPTSPGIIGRPADDLFFCVTKIIGPHFGMLKGLLNREVVTGKIGKNLVRGQLGPKNELLLVGEMSSIEDFQSKLQQKIAHLCKTHNYGPHELERSVSAVAEVIGKRQHDRRYEVFLHGSNAEELWRILTREYVEGYRLYQTTVLHVQKAENSIIFAGAHEALSEAIKSFEQRVQFLCEFHDYPQHEVVRTRRPAHPAALEGLAERVRSTLRTLTHPVVLITSGSRDMVPVDARDIDQERDAYLLGARGVTVSSLAAVAMDPQPVVSFNLKLPSRTWDAIRSTKEFVVHSLASTPRGAAIAETFTRPTEQPHAGFLTLREMGVHVQQVARDRHPGKLTDKVGAGIEAAFIADVLLDKCIEVEDHIIVVGRVRDWSHLAGSQSRLALSYAMRGFRNGGAQIQPDYTRVDKKEDDDSNRDYLPRAEVAAAEIELDALKLGEDIDSGAIASQSREHKEETKVDEELAEDSVYAALTRTREQVRREEAADVCEAFNAEEIEHDETSPDPQPDTKDEGRSESTVSSVSTPSPTPAAPNTQITRPFSTFARRPMDILGIPRQTRRFASTFTFSDTNDLSAILDPSTAQSTVSDYLSTRDEKYKPDGHFDLYVYQSRVAHLLKNQKDITRLRELLERGYKILDNGKELPLTESEISSMNEKIISLERHVDIVLAINAHRMLREMLDKARYGEIFWRQVPEFERMVEKGMKVLMDVARELRQELEEGKVSAKDFKKISVKLKGRYEGLEREILRLRSVTEEEGDEVFDDDD</sequence>
<dbReference type="STRING" id="357750.A0A2S6CD71"/>
<evidence type="ECO:0000256" key="1">
    <source>
        <dbReference type="ARBA" id="ARBA00023002"/>
    </source>
</evidence>
<feature type="region of interest" description="Disordered" evidence="2">
    <location>
        <begin position="379"/>
        <end position="423"/>
    </location>
</feature>
<feature type="domain" description="Flavin reductase like" evidence="3">
    <location>
        <begin position="759"/>
        <end position="943"/>
    </location>
</feature>
<dbReference type="GO" id="GO:0042602">
    <property type="term" value="F:riboflavin reductase (NADPH) activity"/>
    <property type="evidence" value="ECO:0007669"/>
    <property type="project" value="TreeGrafter"/>
</dbReference>
<keyword evidence="1" id="KW-0560">Oxidoreductase</keyword>
<reference evidence="5" key="1">
    <citation type="journal article" date="2017" name="bioRxiv">
        <title>Conservation of a gene cluster reveals novel cercosporin biosynthetic mechanisms and extends production to the genus Colletotrichum.</title>
        <authorList>
            <person name="de Jonge R."/>
            <person name="Ebert M.K."/>
            <person name="Huitt-Roehl C.R."/>
            <person name="Pal P."/>
            <person name="Suttle J.C."/>
            <person name="Spanner R.E."/>
            <person name="Neubauer J.D."/>
            <person name="Jurick W.M.II."/>
            <person name="Stott K.A."/>
            <person name="Secor G.A."/>
            <person name="Thomma B.P.H.J."/>
            <person name="Van de Peer Y."/>
            <person name="Townsend C.A."/>
            <person name="Bolton M.D."/>
        </authorList>
    </citation>
    <scope>NUCLEOTIDE SEQUENCE [LARGE SCALE GENOMIC DNA]</scope>
    <source>
        <strain evidence="5">CBS538.71</strain>
    </source>
</reference>
<dbReference type="PANTHER" id="PTHR30466:SF1">
    <property type="entry name" value="FMN REDUCTASE (NADH) RUTF"/>
    <property type="match status" value="1"/>
</dbReference>
<accession>A0A2S6CD71</accession>
<dbReference type="GO" id="GO:0010181">
    <property type="term" value="F:FMN binding"/>
    <property type="evidence" value="ECO:0007669"/>
    <property type="project" value="InterPro"/>
</dbReference>
<dbReference type="Gene3D" id="2.30.110.10">
    <property type="entry name" value="Electron Transport, Fmn-binding Protein, Chain A"/>
    <property type="match status" value="1"/>
</dbReference>
<feature type="region of interest" description="Disordered" evidence="2">
    <location>
        <begin position="1040"/>
        <end position="1091"/>
    </location>
</feature>
<dbReference type="InterPro" id="IPR002563">
    <property type="entry name" value="Flavin_Rdtase-like_dom"/>
</dbReference>
<dbReference type="Pfam" id="PF01613">
    <property type="entry name" value="Flavin_Reduct"/>
    <property type="match status" value="1"/>
</dbReference>
<dbReference type="InterPro" id="IPR050268">
    <property type="entry name" value="NADH-dep_flavin_reductase"/>
</dbReference>
<keyword evidence="5" id="KW-1185">Reference proteome</keyword>
<dbReference type="PANTHER" id="PTHR30466">
    <property type="entry name" value="FLAVIN REDUCTASE"/>
    <property type="match status" value="1"/>
</dbReference>
<dbReference type="SMART" id="SM00903">
    <property type="entry name" value="Flavin_Reduct"/>
    <property type="match status" value="1"/>
</dbReference>
<comment type="caution">
    <text evidence="4">The sequence shown here is derived from an EMBL/GenBank/DDBJ whole genome shotgun (WGS) entry which is preliminary data.</text>
</comment>
<dbReference type="Proteomes" id="UP000237631">
    <property type="component" value="Unassembled WGS sequence"/>
</dbReference>
<evidence type="ECO:0000256" key="2">
    <source>
        <dbReference type="SAM" id="MobiDB-lite"/>
    </source>
</evidence>
<evidence type="ECO:0000313" key="5">
    <source>
        <dbReference type="Proteomes" id="UP000237631"/>
    </source>
</evidence>
<dbReference type="OrthoDB" id="2015405at2759"/>
<name>A0A2S6CD71_9PEZI</name>
<dbReference type="InterPro" id="IPR012349">
    <property type="entry name" value="Split_barrel_FMN-bd"/>
</dbReference>
<proteinExistence type="predicted"/>
<gene>
    <name evidence="4" type="ORF">CBER1_00126</name>
</gene>
<organism evidence="4 5">
    <name type="scientific">Cercospora berteroae</name>
    <dbReference type="NCBI Taxonomy" id="357750"/>
    <lineage>
        <taxon>Eukaryota</taxon>
        <taxon>Fungi</taxon>
        <taxon>Dikarya</taxon>
        <taxon>Ascomycota</taxon>
        <taxon>Pezizomycotina</taxon>
        <taxon>Dothideomycetes</taxon>
        <taxon>Dothideomycetidae</taxon>
        <taxon>Mycosphaerellales</taxon>
        <taxon>Mycosphaerellaceae</taxon>
        <taxon>Cercospora</taxon>
    </lineage>
</organism>
<protein>
    <recommendedName>
        <fullName evidence="3">Flavin reductase like domain-containing protein</fullName>
    </recommendedName>
</protein>
<dbReference type="EMBL" id="PNEN01000488">
    <property type="protein sequence ID" value="PPJ57672.1"/>
    <property type="molecule type" value="Genomic_DNA"/>
</dbReference>
<evidence type="ECO:0000313" key="4">
    <source>
        <dbReference type="EMBL" id="PPJ57672.1"/>
    </source>
</evidence>